<gene>
    <name evidence="9" type="ORF">GM661_16615</name>
</gene>
<keyword evidence="10" id="KW-1185">Reference proteome</keyword>
<dbReference type="GO" id="GO:0005886">
    <property type="term" value="C:plasma membrane"/>
    <property type="evidence" value="ECO:0007669"/>
    <property type="project" value="UniProtKB-SubCell"/>
</dbReference>
<evidence type="ECO:0000256" key="1">
    <source>
        <dbReference type="ARBA" id="ARBA00004429"/>
    </source>
</evidence>
<keyword evidence="3" id="KW-0997">Cell inner membrane</keyword>
<evidence type="ECO:0000256" key="7">
    <source>
        <dbReference type="SAM" id="Phobius"/>
    </source>
</evidence>
<feature type="transmembrane region" description="Helical" evidence="7">
    <location>
        <begin position="398"/>
        <end position="422"/>
    </location>
</feature>
<keyword evidence="6 7" id="KW-0472">Membrane</keyword>
<dbReference type="InterPro" id="IPR010656">
    <property type="entry name" value="DctM"/>
</dbReference>
<evidence type="ECO:0000256" key="2">
    <source>
        <dbReference type="ARBA" id="ARBA00022475"/>
    </source>
</evidence>
<sequence length="423" mass="45361">MYFLIGVLLFLVALGIPVSFSIGLTSLFYMLKEGLGVITIPQRMVAGIDIFTLLSIPFFILAGNLMNTGGITKRIFRFASSIVGYIPGGLGHANVIASIIFAGMSGAALADAGGLGTIEIKAMEDEGYDTEFSVAVTAASSTIGPIFPPSIPMILFGAFGGVSVGKLFLGGAVPGLLIGLALMIMIYIISKKRNYPIHNKFDLGEIIESFKRAILPLFTPVIVLGGILLGIFTPTEAAIIASTYSLILGTFIYKEIKMKDIPKIFFDTAKTTSIVLIIISTASIYGWLLCREQVPQTVATALFSITQNPHLIMLILIGFFIVVGCFLETTAAIIILVPILVPLSTNLGIDPLHFGLVMILTLMLGLSTPPVGVVLYLIADIAKIKFERAVSATLPFLVPIFIVLLIITFFPQIVLFLPNLLIK</sequence>
<reference evidence="9" key="1">
    <citation type="submission" date="2019-12" db="EMBL/GenBank/DDBJ databases">
        <authorList>
            <person name="zhang j."/>
            <person name="sun C.M."/>
        </authorList>
    </citation>
    <scope>NUCLEOTIDE SEQUENCE</scope>
    <source>
        <strain evidence="9">NS-1</strain>
    </source>
</reference>
<feature type="transmembrane region" description="Helical" evidence="7">
    <location>
        <begin position="45"/>
        <end position="66"/>
    </location>
</feature>
<dbReference type="PANTHER" id="PTHR33362">
    <property type="entry name" value="SIALIC ACID TRAP TRANSPORTER PERMEASE PROTEIN SIAT-RELATED"/>
    <property type="match status" value="1"/>
</dbReference>
<dbReference type="PIRSF" id="PIRSF006066">
    <property type="entry name" value="HI0050"/>
    <property type="match status" value="1"/>
</dbReference>
<protein>
    <submittedName>
        <fullName evidence="9">TRAP transporter large permease subunit</fullName>
    </submittedName>
</protein>
<feature type="transmembrane region" description="Helical" evidence="7">
    <location>
        <begin position="167"/>
        <end position="189"/>
    </location>
</feature>
<feature type="transmembrane region" description="Helical" evidence="7">
    <location>
        <begin position="268"/>
        <end position="288"/>
    </location>
</feature>
<dbReference type="PANTHER" id="PTHR33362:SF3">
    <property type="entry name" value="SIALIC ACID TRAP TRANSPORTER PERMEASE PROTEIN SIAT"/>
    <property type="match status" value="1"/>
</dbReference>
<dbReference type="AlphaFoldDB" id="A0A8A7KDF3"/>
<dbReference type="NCBIfam" id="TIGR00786">
    <property type="entry name" value="dctM"/>
    <property type="match status" value="1"/>
</dbReference>
<evidence type="ECO:0000256" key="4">
    <source>
        <dbReference type="ARBA" id="ARBA00022692"/>
    </source>
</evidence>
<feature type="transmembrane region" description="Helical" evidence="7">
    <location>
        <begin position="78"/>
        <end position="101"/>
    </location>
</feature>
<evidence type="ECO:0000313" key="10">
    <source>
        <dbReference type="Proteomes" id="UP000665020"/>
    </source>
</evidence>
<organism evidence="9 10">
    <name type="scientific">Iocasia fonsfrigidae</name>
    <dbReference type="NCBI Taxonomy" id="2682810"/>
    <lineage>
        <taxon>Bacteria</taxon>
        <taxon>Bacillati</taxon>
        <taxon>Bacillota</taxon>
        <taxon>Clostridia</taxon>
        <taxon>Halanaerobiales</taxon>
        <taxon>Halanaerobiaceae</taxon>
        <taxon>Iocasia</taxon>
    </lineage>
</organism>
<evidence type="ECO:0000256" key="6">
    <source>
        <dbReference type="ARBA" id="ARBA00023136"/>
    </source>
</evidence>
<comment type="subcellular location">
    <subcellularLocation>
        <location evidence="1">Cell inner membrane</location>
        <topology evidence="1">Multi-pass membrane protein</topology>
    </subcellularLocation>
</comment>
<evidence type="ECO:0000313" key="9">
    <source>
        <dbReference type="EMBL" id="QTL99451.1"/>
    </source>
</evidence>
<feature type="transmembrane region" description="Helical" evidence="7">
    <location>
        <begin position="353"/>
        <end position="378"/>
    </location>
</feature>
<feature type="transmembrane region" description="Helical" evidence="7">
    <location>
        <begin position="210"/>
        <end position="232"/>
    </location>
</feature>
<evidence type="ECO:0000256" key="3">
    <source>
        <dbReference type="ARBA" id="ARBA00022519"/>
    </source>
</evidence>
<name>A0A8A7KDF3_9FIRM</name>
<dbReference type="RefSeq" id="WP_230867795.1">
    <property type="nucleotide sequence ID" value="NZ_CP046640.1"/>
</dbReference>
<keyword evidence="2" id="KW-1003">Cell membrane</keyword>
<dbReference type="KEGG" id="ifn:GM661_16615"/>
<dbReference type="GO" id="GO:0022857">
    <property type="term" value="F:transmembrane transporter activity"/>
    <property type="evidence" value="ECO:0007669"/>
    <property type="project" value="TreeGrafter"/>
</dbReference>
<dbReference type="Pfam" id="PF06808">
    <property type="entry name" value="DctM"/>
    <property type="match status" value="1"/>
</dbReference>
<dbReference type="Proteomes" id="UP000665020">
    <property type="component" value="Chromosome"/>
</dbReference>
<proteinExistence type="predicted"/>
<feature type="transmembrane region" description="Helical" evidence="7">
    <location>
        <begin position="238"/>
        <end position="256"/>
    </location>
</feature>
<keyword evidence="4 7" id="KW-0812">Transmembrane</keyword>
<feature type="domain" description="TRAP C4-dicarboxylate transport system permease DctM subunit" evidence="8">
    <location>
        <begin position="5"/>
        <end position="413"/>
    </location>
</feature>
<evidence type="ECO:0000256" key="5">
    <source>
        <dbReference type="ARBA" id="ARBA00022989"/>
    </source>
</evidence>
<feature type="transmembrane region" description="Helical" evidence="7">
    <location>
        <begin position="311"/>
        <end position="341"/>
    </location>
</feature>
<keyword evidence="5 7" id="KW-1133">Transmembrane helix</keyword>
<dbReference type="EMBL" id="CP046640">
    <property type="protein sequence ID" value="QTL99451.1"/>
    <property type="molecule type" value="Genomic_DNA"/>
</dbReference>
<dbReference type="InterPro" id="IPR004681">
    <property type="entry name" value="TRAP_DctM"/>
</dbReference>
<evidence type="ECO:0000259" key="8">
    <source>
        <dbReference type="Pfam" id="PF06808"/>
    </source>
</evidence>
<accession>A0A8A7KDF3</accession>